<evidence type="ECO:0000256" key="4">
    <source>
        <dbReference type="ARBA" id="ARBA00022722"/>
    </source>
</evidence>
<feature type="binding site" evidence="9">
    <location>
        <position position="135"/>
    </location>
    <ligand>
        <name>Zn(2+)</name>
        <dbReference type="ChEBI" id="CHEBI:29105"/>
        <note>catalytic</note>
    </ligand>
</feature>
<evidence type="ECO:0000256" key="1">
    <source>
        <dbReference type="ARBA" id="ARBA00010875"/>
    </source>
</evidence>
<dbReference type="Gene3D" id="3.40.390.30">
    <property type="entry name" value="Metalloproteases ('zincins'), catalytic domain"/>
    <property type="match status" value="1"/>
</dbReference>
<comment type="caution">
    <text evidence="10">The sequence shown here is derived from an EMBL/GenBank/DDBJ whole genome shotgun (WGS) entry which is preliminary data.</text>
</comment>
<dbReference type="PANTHER" id="PTHR46986:SF1">
    <property type="entry name" value="ENDORIBONUCLEASE YBEY, CHLOROPLASTIC"/>
    <property type="match status" value="1"/>
</dbReference>
<accession>A0A4R3MS62</accession>
<evidence type="ECO:0000313" key="11">
    <source>
        <dbReference type="Proteomes" id="UP000294902"/>
    </source>
</evidence>
<dbReference type="PANTHER" id="PTHR46986">
    <property type="entry name" value="ENDORIBONUCLEASE YBEY, CHLOROPLASTIC"/>
    <property type="match status" value="1"/>
</dbReference>
<keyword evidence="9" id="KW-0963">Cytoplasm</keyword>
<dbReference type="EC" id="3.1.-.-" evidence="9"/>
<keyword evidence="6 9" id="KW-0255">Endonuclease</keyword>
<dbReference type="GO" id="GO:0006364">
    <property type="term" value="P:rRNA processing"/>
    <property type="evidence" value="ECO:0007669"/>
    <property type="project" value="UniProtKB-UniRule"/>
</dbReference>
<evidence type="ECO:0000256" key="8">
    <source>
        <dbReference type="ARBA" id="ARBA00022833"/>
    </source>
</evidence>
<dbReference type="GO" id="GO:0005737">
    <property type="term" value="C:cytoplasm"/>
    <property type="evidence" value="ECO:0007669"/>
    <property type="project" value="UniProtKB-SubCell"/>
</dbReference>
<keyword evidence="5 9" id="KW-0479">Metal-binding</keyword>
<reference evidence="10 11" key="1">
    <citation type="submission" date="2019-03" db="EMBL/GenBank/DDBJ databases">
        <title>Genomic Encyclopedia of Type Strains, Phase IV (KMG-IV): sequencing the most valuable type-strain genomes for metagenomic binning, comparative biology and taxonomic classification.</title>
        <authorList>
            <person name="Goeker M."/>
        </authorList>
    </citation>
    <scope>NUCLEOTIDE SEQUENCE [LARGE SCALE GENOMIC DNA]</scope>
    <source>
        <strain evidence="10 11">DSM 24629</strain>
    </source>
</reference>
<protein>
    <recommendedName>
        <fullName evidence="9">Endoribonuclease YbeY</fullName>
        <ecNumber evidence="9">3.1.-.-</ecNumber>
    </recommendedName>
</protein>
<comment type="subcellular location">
    <subcellularLocation>
        <location evidence="9">Cytoplasm</location>
    </subcellularLocation>
</comment>
<keyword evidence="7 9" id="KW-0378">Hydrolase</keyword>
<dbReference type="Pfam" id="PF02130">
    <property type="entry name" value="YbeY"/>
    <property type="match status" value="1"/>
</dbReference>
<evidence type="ECO:0000313" key="10">
    <source>
        <dbReference type="EMBL" id="TCT17058.1"/>
    </source>
</evidence>
<dbReference type="PROSITE" id="PS01306">
    <property type="entry name" value="UPF0054"/>
    <property type="match status" value="1"/>
</dbReference>
<evidence type="ECO:0000256" key="6">
    <source>
        <dbReference type="ARBA" id="ARBA00022759"/>
    </source>
</evidence>
<comment type="function">
    <text evidence="9">Single strand-specific metallo-endoribonuclease involved in late-stage 70S ribosome quality control and in maturation of the 3' terminus of the 16S rRNA.</text>
</comment>
<dbReference type="InterPro" id="IPR023091">
    <property type="entry name" value="MetalPrtase_cat_dom_sf_prd"/>
</dbReference>
<keyword evidence="8 9" id="KW-0862">Zinc</keyword>
<dbReference type="NCBIfam" id="TIGR00043">
    <property type="entry name" value="rRNA maturation RNase YbeY"/>
    <property type="match status" value="1"/>
</dbReference>
<evidence type="ECO:0000256" key="5">
    <source>
        <dbReference type="ARBA" id="ARBA00022723"/>
    </source>
</evidence>
<dbReference type="GO" id="GO:0008270">
    <property type="term" value="F:zinc ion binding"/>
    <property type="evidence" value="ECO:0007669"/>
    <property type="project" value="UniProtKB-UniRule"/>
</dbReference>
<keyword evidence="4 9" id="KW-0540">Nuclease</keyword>
<dbReference type="InterPro" id="IPR020549">
    <property type="entry name" value="YbeY_CS"/>
</dbReference>
<dbReference type="RefSeq" id="WP_132249637.1">
    <property type="nucleotide sequence ID" value="NZ_SMAL01000001.1"/>
</dbReference>
<dbReference type="GO" id="GO:0004521">
    <property type="term" value="F:RNA endonuclease activity"/>
    <property type="evidence" value="ECO:0007669"/>
    <property type="project" value="UniProtKB-UniRule"/>
</dbReference>
<dbReference type="AlphaFoldDB" id="A0A4R3MS62"/>
<feature type="binding site" evidence="9">
    <location>
        <position position="141"/>
    </location>
    <ligand>
        <name>Zn(2+)</name>
        <dbReference type="ChEBI" id="CHEBI:29105"/>
        <note>catalytic</note>
    </ligand>
</feature>
<evidence type="ECO:0000256" key="2">
    <source>
        <dbReference type="ARBA" id="ARBA00022517"/>
    </source>
</evidence>
<comment type="similarity">
    <text evidence="1 9">Belongs to the endoribonuclease YbeY family.</text>
</comment>
<keyword evidence="3 9" id="KW-0698">rRNA processing</keyword>
<keyword evidence="2 9" id="KW-0690">Ribosome biogenesis</keyword>
<name>A0A4R3MS62_9FIRM</name>
<dbReference type="EMBL" id="SMAL01000001">
    <property type="protein sequence ID" value="TCT17058.1"/>
    <property type="molecule type" value="Genomic_DNA"/>
</dbReference>
<proteinExistence type="inferred from homology"/>
<evidence type="ECO:0000256" key="9">
    <source>
        <dbReference type="HAMAP-Rule" id="MF_00009"/>
    </source>
</evidence>
<evidence type="ECO:0000256" key="3">
    <source>
        <dbReference type="ARBA" id="ARBA00022552"/>
    </source>
</evidence>
<organism evidence="10 11">
    <name type="scientific">Natranaerovirga pectinivora</name>
    <dbReference type="NCBI Taxonomy" id="682400"/>
    <lineage>
        <taxon>Bacteria</taxon>
        <taxon>Bacillati</taxon>
        <taxon>Bacillota</taxon>
        <taxon>Clostridia</taxon>
        <taxon>Lachnospirales</taxon>
        <taxon>Natranaerovirgaceae</taxon>
        <taxon>Natranaerovirga</taxon>
    </lineage>
</organism>
<evidence type="ECO:0000256" key="7">
    <source>
        <dbReference type="ARBA" id="ARBA00022801"/>
    </source>
</evidence>
<feature type="binding site" evidence="9">
    <location>
        <position position="131"/>
    </location>
    <ligand>
        <name>Zn(2+)</name>
        <dbReference type="ChEBI" id="CHEBI:29105"/>
        <note>catalytic</note>
    </ligand>
</feature>
<dbReference type="HAMAP" id="MF_00009">
    <property type="entry name" value="Endoribonucl_YbeY"/>
    <property type="match status" value="1"/>
</dbReference>
<keyword evidence="11" id="KW-1185">Reference proteome</keyword>
<sequence length="165" mass="19286">MTIYIEKETEDTLNFDYEEIINKVVIQSLQSENFKHDIEVNVILTNNEEIQCLNKQYRGKDAPTDVLSFPIIDDSEIGDIKTLDEHIPVHFNMETKELLLGDMIISIEKLKEQAQEYGHSEERELAFLVAHSMLHLFGYDHIEPEEEEIMKSKQNEILDKVGYSR</sequence>
<comment type="cofactor">
    <cofactor evidence="9">
        <name>Zn(2+)</name>
        <dbReference type="ChEBI" id="CHEBI:29105"/>
    </cofactor>
    <text evidence="9">Binds 1 zinc ion.</text>
</comment>
<dbReference type="GO" id="GO:0004222">
    <property type="term" value="F:metalloendopeptidase activity"/>
    <property type="evidence" value="ECO:0007669"/>
    <property type="project" value="InterPro"/>
</dbReference>
<gene>
    <name evidence="9" type="primary">ybeY</name>
    <name evidence="10" type="ORF">EDC18_101354</name>
</gene>
<dbReference type="Proteomes" id="UP000294902">
    <property type="component" value="Unassembled WGS sequence"/>
</dbReference>
<dbReference type="OrthoDB" id="9807740at2"/>
<dbReference type="InterPro" id="IPR002036">
    <property type="entry name" value="YbeY"/>
</dbReference>
<dbReference type="SUPFAM" id="SSF55486">
    <property type="entry name" value="Metalloproteases ('zincins'), catalytic domain"/>
    <property type="match status" value="1"/>
</dbReference>